<evidence type="ECO:0000313" key="2">
    <source>
        <dbReference type="Proteomes" id="UP001151760"/>
    </source>
</evidence>
<protein>
    <submittedName>
        <fullName evidence="1">Uncharacterized protein</fullName>
    </submittedName>
</protein>
<reference evidence="1" key="1">
    <citation type="journal article" date="2022" name="Int. J. Mol. Sci.">
        <title>Draft Genome of Tanacetum Coccineum: Genomic Comparison of Closely Related Tanacetum-Family Plants.</title>
        <authorList>
            <person name="Yamashiro T."/>
            <person name="Shiraishi A."/>
            <person name="Nakayama K."/>
            <person name="Satake H."/>
        </authorList>
    </citation>
    <scope>NUCLEOTIDE SEQUENCE</scope>
</reference>
<dbReference type="Proteomes" id="UP001151760">
    <property type="component" value="Unassembled WGS sequence"/>
</dbReference>
<evidence type="ECO:0000313" key="1">
    <source>
        <dbReference type="EMBL" id="GJS60219.1"/>
    </source>
</evidence>
<organism evidence="1 2">
    <name type="scientific">Tanacetum coccineum</name>
    <dbReference type="NCBI Taxonomy" id="301880"/>
    <lineage>
        <taxon>Eukaryota</taxon>
        <taxon>Viridiplantae</taxon>
        <taxon>Streptophyta</taxon>
        <taxon>Embryophyta</taxon>
        <taxon>Tracheophyta</taxon>
        <taxon>Spermatophyta</taxon>
        <taxon>Magnoliopsida</taxon>
        <taxon>eudicotyledons</taxon>
        <taxon>Gunneridae</taxon>
        <taxon>Pentapetalae</taxon>
        <taxon>asterids</taxon>
        <taxon>campanulids</taxon>
        <taxon>Asterales</taxon>
        <taxon>Asteraceae</taxon>
        <taxon>Asteroideae</taxon>
        <taxon>Anthemideae</taxon>
        <taxon>Anthemidinae</taxon>
        <taxon>Tanacetum</taxon>
    </lineage>
</organism>
<proteinExistence type="predicted"/>
<sequence length="97" mass="11403">MVKECTKVIYEEKVRKKESISKQGRKNAKSKPTLDAFDDLDADLIHRYDADDRLFAAKFLTEEREDTQIEERAKFLAENNRKVTKKFRTATKSSCRE</sequence>
<dbReference type="EMBL" id="BQNB010009206">
    <property type="protein sequence ID" value="GJS60219.1"/>
    <property type="molecule type" value="Genomic_DNA"/>
</dbReference>
<comment type="caution">
    <text evidence="1">The sequence shown here is derived from an EMBL/GenBank/DDBJ whole genome shotgun (WGS) entry which is preliminary data.</text>
</comment>
<name>A0ABQ4X4W7_9ASTR</name>
<gene>
    <name evidence="1" type="ORF">Tco_0655003</name>
</gene>
<keyword evidence="2" id="KW-1185">Reference proteome</keyword>
<reference evidence="1" key="2">
    <citation type="submission" date="2022-01" db="EMBL/GenBank/DDBJ databases">
        <authorList>
            <person name="Yamashiro T."/>
            <person name="Shiraishi A."/>
            <person name="Satake H."/>
            <person name="Nakayama K."/>
        </authorList>
    </citation>
    <scope>NUCLEOTIDE SEQUENCE</scope>
</reference>
<accession>A0ABQ4X4W7</accession>